<proteinExistence type="predicted"/>
<dbReference type="PROSITE" id="PS00232">
    <property type="entry name" value="CADHERIN_1"/>
    <property type="match status" value="2"/>
</dbReference>
<evidence type="ECO:0000256" key="11">
    <source>
        <dbReference type="ARBA" id="ARBA00023157"/>
    </source>
</evidence>
<dbReference type="FunFam" id="2.60.40.60:FF:000004">
    <property type="entry name" value="Protocadherin 1 gamma 2"/>
    <property type="match status" value="1"/>
</dbReference>
<evidence type="ECO:0000256" key="10">
    <source>
        <dbReference type="ARBA" id="ARBA00023136"/>
    </source>
</evidence>
<dbReference type="InterPro" id="IPR002126">
    <property type="entry name" value="Cadherin-like_dom"/>
</dbReference>
<dbReference type="SMART" id="SM00112">
    <property type="entry name" value="CA"/>
    <property type="match status" value="5"/>
</dbReference>
<evidence type="ECO:0000313" key="17">
    <source>
        <dbReference type="EMBL" id="CAI9732503.1"/>
    </source>
</evidence>
<dbReference type="FunFam" id="2.60.40.60:FF:000037">
    <property type="entry name" value="FAT atypical cadherin 1"/>
    <property type="match status" value="1"/>
</dbReference>
<evidence type="ECO:0000256" key="12">
    <source>
        <dbReference type="ARBA" id="ARBA00023180"/>
    </source>
</evidence>
<dbReference type="AlphaFoldDB" id="A0AA36FFB2"/>
<dbReference type="GO" id="GO:0007156">
    <property type="term" value="P:homophilic cell adhesion via plasma membrane adhesion molecules"/>
    <property type="evidence" value="ECO:0007669"/>
    <property type="project" value="InterPro"/>
</dbReference>
<feature type="transmembrane region" description="Helical" evidence="15">
    <location>
        <begin position="42"/>
        <end position="63"/>
    </location>
</feature>
<evidence type="ECO:0000256" key="15">
    <source>
        <dbReference type="SAM" id="Phobius"/>
    </source>
</evidence>
<name>A0AA36FFB2_OCTVU</name>
<keyword evidence="18" id="KW-1185">Reference proteome</keyword>
<organism evidence="17 18">
    <name type="scientific">Octopus vulgaris</name>
    <name type="common">Common octopus</name>
    <dbReference type="NCBI Taxonomy" id="6645"/>
    <lineage>
        <taxon>Eukaryota</taxon>
        <taxon>Metazoa</taxon>
        <taxon>Spiralia</taxon>
        <taxon>Lophotrochozoa</taxon>
        <taxon>Mollusca</taxon>
        <taxon>Cephalopoda</taxon>
        <taxon>Coleoidea</taxon>
        <taxon>Octopodiformes</taxon>
        <taxon>Octopoda</taxon>
        <taxon>Incirrata</taxon>
        <taxon>Octopodidae</taxon>
        <taxon>Octopus</taxon>
    </lineage>
</organism>
<comment type="subcellular location">
    <subcellularLocation>
        <location evidence="1">Cell membrane</location>
        <topology evidence="1">Single-pass type I membrane protein</topology>
    </subcellularLocation>
</comment>
<evidence type="ECO:0000256" key="1">
    <source>
        <dbReference type="ARBA" id="ARBA00004251"/>
    </source>
</evidence>
<feature type="domain" description="Cadherin" evidence="16">
    <location>
        <begin position="183"/>
        <end position="293"/>
    </location>
</feature>
<keyword evidence="8" id="KW-0130">Cell adhesion</keyword>
<feature type="domain" description="Cadherin" evidence="16">
    <location>
        <begin position="512"/>
        <end position="616"/>
    </location>
</feature>
<keyword evidence="6" id="KW-0677">Repeat</keyword>
<gene>
    <name evidence="17" type="ORF">OCTVUL_1B022136</name>
</gene>
<evidence type="ECO:0000259" key="16">
    <source>
        <dbReference type="PROSITE" id="PS50268"/>
    </source>
</evidence>
<evidence type="ECO:0000256" key="9">
    <source>
        <dbReference type="ARBA" id="ARBA00022989"/>
    </source>
</evidence>
<evidence type="ECO:0000256" key="8">
    <source>
        <dbReference type="ARBA" id="ARBA00022889"/>
    </source>
</evidence>
<evidence type="ECO:0000256" key="7">
    <source>
        <dbReference type="ARBA" id="ARBA00022837"/>
    </source>
</evidence>
<dbReference type="Pfam" id="PF00028">
    <property type="entry name" value="Cadherin"/>
    <property type="match status" value="5"/>
</dbReference>
<dbReference type="InterPro" id="IPR020894">
    <property type="entry name" value="Cadherin_CS"/>
</dbReference>
<keyword evidence="2" id="KW-1003">Cell membrane</keyword>
<evidence type="ECO:0000313" key="18">
    <source>
        <dbReference type="Proteomes" id="UP001162480"/>
    </source>
</evidence>
<keyword evidence="11" id="KW-1015">Disulfide bond</keyword>
<protein>
    <submittedName>
        <fullName evidence="17">Protocadherin gamma-A4-like isoform X3</fullName>
    </submittedName>
</protein>
<accession>A0AA36FFB2</accession>
<evidence type="ECO:0000256" key="3">
    <source>
        <dbReference type="ARBA" id="ARBA00022536"/>
    </source>
</evidence>
<evidence type="ECO:0000256" key="14">
    <source>
        <dbReference type="SAM" id="MobiDB-lite"/>
    </source>
</evidence>
<dbReference type="PANTHER" id="PTHR24028">
    <property type="entry name" value="CADHERIN-87A"/>
    <property type="match status" value="1"/>
</dbReference>
<evidence type="ECO:0000256" key="2">
    <source>
        <dbReference type="ARBA" id="ARBA00022475"/>
    </source>
</evidence>
<dbReference type="InterPro" id="IPR050174">
    <property type="entry name" value="Protocadherin/Cadherin-CA"/>
</dbReference>
<dbReference type="PANTHER" id="PTHR24028:SF146">
    <property type="entry name" value="CADHERIN 96CB, ISOFORM D-RELATED"/>
    <property type="match status" value="1"/>
</dbReference>
<keyword evidence="10 15" id="KW-0472">Membrane</keyword>
<dbReference type="Proteomes" id="UP001162480">
    <property type="component" value="Chromosome 14"/>
</dbReference>
<dbReference type="FunFam" id="2.60.40.60:FF:000134">
    <property type="entry name" value="protocadherin Fat 4"/>
    <property type="match status" value="1"/>
</dbReference>
<dbReference type="Gene3D" id="2.60.40.60">
    <property type="entry name" value="Cadherins"/>
    <property type="match status" value="6"/>
</dbReference>
<keyword evidence="3" id="KW-0245">EGF-like domain</keyword>
<dbReference type="GO" id="GO:0005509">
    <property type="term" value="F:calcium ion binding"/>
    <property type="evidence" value="ECO:0007669"/>
    <property type="project" value="UniProtKB-UniRule"/>
</dbReference>
<dbReference type="EMBL" id="OX597827">
    <property type="protein sequence ID" value="CAI9732503.1"/>
    <property type="molecule type" value="Genomic_DNA"/>
</dbReference>
<keyword evidence="12" id="KW-0325">Glycoprotein</keyword>
<keyword evidence="7 13" id="KW-0106">Calcium</keyword>
<keyword evidence="9 15" id="KW-1133">Transmembrane helix</keyword>
<sequence length="902" mass="100926">MDCIQAHLLTTDTTAQHEYGKVILKGGNYFTAEHETGAIKNICYFFNIIETMWLCVYIVFVFLHGSTCVDLVYHVEEEKNIGTYIGNIASDSRLWNILSLKYRNLVTFNQLAQRPTRGSQLFNVTKTGKLFTIQTIDAESLCIYNTECFDIIKIALRHAQTFIKVLKVKIVIKDVNDNQPGFPIKAIDLKFDETNGKGTKKSLPNAVDKDVGILNSQIVYTLKKSNEPFSLTVSKRVDGTSKLDIVLGETLDRESVSDYYLQVIAKDGGSPPLQGVLDVHITVLDINDNAPVFTQEVYNVTIKHTHQRSMPVVVLSAKDRDSKENSKITYHFSSKTSDIAKHNFKLNDKTGEIFLLQRFFSEQLKNYKLFVEAKDGGNPPLSSIATVIVNLINQQNNAPEIDVNFVSEVQKNIAAISEGMKVGSFIAYVSVIDKDVGLNGEVHCTLNSEKFQLLNLGSNEYKIIIKKEVDREKQDHYSIKISCQDKGSPPLWTERKFSIQVIDVNDVQPHFTKDTFKFLTYENEEPNFPVGFINATDPDLGDGGQLLFSVINDNQYPVPFQITNYGFLSTTKALDREQSKSYVFKVSVSDNGTPPLNSTANIIVEVMDENDNAPYFTFPSVNPFSLDVHYHPQSKNDITVLRASDRDSRENAFLTFLILAGNNKQLFTINPHSGVLAFSRPVYQNDAGSYNLLLVVKDSGSPVLSATTTLSLTLTVSNRTSPMLTAAHIQSSDMIDINLVIIIVVTAVVISIAIVVIITICIVRCNRRRTMLHTAAMNPAMQPGREKCLMISQSNNPFAITQNPEEGVHHSTPSMRSRRDFCPEQELPVEWTSLTSPGKRLSASQACIQEVGMTSGRHERRFIATPDHYGSNVSPHKLQNSSQNKKDMSPYEEIPASKYGKY</sequence>
<dbReference type="InterPro" id="IPR015919">
    <property type="entry name" value="Cadherin-like_sf"/>
</dbReference>
<feature type="domain" description="Cadherin" evidence="16">
    <location>
        <begin position="638"/>
        <end position="724"/>
    </location>
</feature>
<feature type="compositionally biased region" description="Polar residues" evidence="14">
    <location>
        <begin position="871"/>
        <end position="883"/>
    </location>
</feature>
<evidence type="ECO:0000256" key="5">
    <source>
        <dbReference type="ARBA" id="ARBA00022729"/>
    </source>
</evidence>
<feature type="region of interest" description="Disordered" evidence="14">
    <location>
        <begin position="866"/>
        <end position="902"/>
    </location>
</feature>
<evidence type="ECO:0000256" key="13">
    <source>
        <dbReference type="PROSITE-ProRule" id="PRU00043"/>
    </source>
</evidence>
<dbReference type="SUPFAM" id="SSF49313">
    <property type="entry name" value="Cadherin-like"/>
    <property type="match status" value="5"/>
</dbReference>
<feature type="transmembrane region" description="Helical" evidence="15">
    <location>
        <begin position="739"/>
        <end position="763"/>
    </location>
</feature>
<keyword evidence="4 15" id="KW-0812">Transmembrane</keyword>
<evidence type="ECO:0000256" key="4">
    <source>
        <dbReference type="ARBA" id="ARBA00022692"/>
    </source>
</evidence>
<feature type="domain" description="Cadherin" evidence="16">
    <location>
        <begin position="408"/>
        <end position="511"/>
    </location>
</feature>
<reference evidence="17" key="1">
    <citation type="submission" date="2023-08" db="EMBL/GenBank/DDBJ databases">
        <authorList>
            <person name="Alioto T."/>
            <person name="Alioto T."/>
            <person name="Gomez Garrido J."/>
        </authorList>
    </citation>
    <scope>NUCLEOTIDE SEQUENCE</scope>
</reference>
<feature type="domain" description="Cadherin" evidence="16">
    <location>
        <begin position="75"/>
        <end position="182"/>
    </location>
</feature>
<evidence type="ECO:0000256" key="6">
    <source>
        <dbReference type="ARBA" id="ARBA00022737"/>
    </source>
</evidence>
<feature type="domain" description="Cadherin" evidence="16">
    <location>
        <begin position="294"/>
        <end position="401"/>
    </location>
</feature>
<dbReference type="InterPro" id="IPR013164">
    <property type="entry name" value="Cadherin_N"/>
</dbReference>
<dbReference type="FunFam" id="2.60.40.60:FF:000007">
    <property type="entry name" value="Protocadherin alpha 2"/>
    <property type="match status" value="1"/>
</dbReference>
<dbReference type="FunFam" id="2.60.40.60:FF:000158">
    <property type="entry name" value="Dachsous cadherin-related 1"/>
    <property type="match status" value="1"/>
</dbReference>
<dbReference type="PRINTS" id="PR00205">
    <property type="entry name" value="CADHERIN"/>
</dbReference>
<keyword evidence="5" id="KW-0732">Signal</keyword>
<dbReference type="GO" id="GO:0005886">
    <property type="term" value="C:plasma membrane"/>
    <property type="evidence" value="ECO:0007669"/>
    <property type="project" value="UniProtKB-SubCell"/>
</dbReference>
<dbReference type="Pfam" id="PF08266">
    <property type="entry name" value="Cadherin_2"/>
    <property type="match status" value="1"/>
</dbReference>
<dbReference type="CDD" id="cd11304">
    <property type="entry name" value="Cadherin_repeat"/>
    <property type="match status" value="6"/>
</dbReference>
<dbReference type="PROSITE" id="PS50268">
    <property type="entry name" value="CADHERIN_2"/>
    <property type="match status" value="6"/>
</dbReference>